<reference evidence="7 8" key="1">
    <citation type="submission" date="2019-07" db="EMBL/GenBank/DDBJ databases">
        <title>The First High-Quality Draft Genome Sequence of the Causal Agent of the Current Panama Disease Epidemic.</title>
        <authorList>
            <person name="Warmington R.J."/>
            <person name="Kay W."/>
            <person name="Jeffries A."/>
            <person name="Bebber D."/>
            <person name="Moore K."/>
            <person name="Studholme D.J."/>
        </authorList>
    </citation>
    <scope>NUCLEOTIDE SEQUENCE [LARGE SCALE GENOMIC DNA]</scope>
    <source>
        <strain evidence="7 8">TR4</strain>
    </source>
</reference>
<accession>A0A5C6SRN0</accession>
<dbReference type="EMBL" id="VMNF01000009">
    <property type="protein sequence ID" value="TXC01130.1"/>
    <property type="molecule type" value="Genomic_DNA"/>
</dbReference>
<dbReference type="InterPro" id="IPR011650">
    <property type="entry name" value="Peptidase_M20_dimer"/>
</dbReference>
<protein>
    <submittedName>
        <fullName evidence="7">Uncharacterized protein</fullName>
    </submittedName>
</protein>
<sequence length="755" mass="82081">MLQKRSLLRALAADEHNQTSFLQKFVQAASPNPPGETSKATAVSGEFLSSKNIPYELVDVNGDGKVNVISDFQGGKGPGPRVVLNGHVDVFPVVDGRLHGRGVVDMKSGTASLIIAYAFLYERRHLLSGSVALCAVADEETGGKWGTKYLIEQDKHRWGGDLMLCAEPGGLETIRFAEKGSLRLTCTIKTKGTLGPCLHLSEGAIRTASAFIYEIIKSVESLPVDLPDEMERRLEKPEVKRAIDQAMGPGTITIIARPTVNVGTIKGGLKVNMIPETCMFELDIRMPVGIREDTVLELIDTIIPQYEPASSTIKKQAAASNPFNYSVIDHYIVSHLKDNAKSLRPGADAPVPIPSMGGSDCKHYRYADIPAYIFGCSPETTWNGLPKVSIFWLLKVAQKFKGSSPLMYRHSILKVLPSIALNFTIMPEKKILALGSGMVAKPCVDYLLRDKKNVLTIACRTLSSTQNVAAERSSAKAAALDVASPELGHHVAEHDLVISLVPFVHHAAIVQSAIKGNTNVITTSYDSPTPEVSDNPLRFKFSWSPRGALLSQQISATFLQDGNLIEVSNKDLMNKAVLYHVLDGYSFLAYPNRDSVPYRSKAWLNEGLKWSHIQQQLTGAASATEVDLLAKIDEVCSFRSPEERSKILVGLKWMGLFSDEVAAVRDSPLGTLRSTGQDMQLPGRTSALELFGEPGGYSAMAKSVGLTCGIAIQLLLDDEPASNKPGVIAPYSREICDPIRVRAEAEGIKLVEHTL</sequence>
<evidence type="ECO:0000256" key="2">
    <source>
        <dbReference type="ARBA" id="ARBA00023002"/>
    </source>
</evidence>
<evidence type="ECO:0000259" key="6">
    <source>
        <dbReference type="Pfam" id="PF16653"/>
    </source>
</evidence>
<evidence type="ECO:0000256" key="3">
    <source>
        <dbReference type="ARBA" id="ARBA00023154"/>
    </source>
</evidence>
<proteinExistence type="inferred from homology"/>
<dbReference type="SUPFAM" id="SSF55031">
    <property type="entry name" value="Bacterial exopeptidase dimerisation domain"/>
    <property type="match status" value="1"/>
</dbReference>
<dbReference type="InterPro" id="IPR036291">
    <property type="entry name" value="NAD(P)-bd_dom_sf"/>
</dbReference>
<dbReference type="InterPro" id="IPR006151">
    <property type="entry name" value="Shikm_DH/Glu-tRNA_Rdtase"/>
</dbReference>
<dbReference type="Gene3D" id="3.40.630.10">
    <property type="entry name" value="Zn peptidases"/>
    <property type="match status" value="1"/>
</dbReference>
<dbReference type="Pfam" id="PF01546">
    <property type="entry name" value="Peptidase_M20"/>
    <property type="match status" value="1"/>
</dbReference>
<keyword evidence="3" id="KW-0028">Amino-acid biosynthesis</keyword>
<dbReference type="SUPFAM" id="SSF55347">
    <property type="entry name" value="Glyceraldehyde-3-phosphate dehydrogenase-like, C-terminal domain"/>
    <property type="match status" value="1"/>
</dbReference>
<dbReference type="InterPro" id="IPR036264">
    <property type="entry name" value="Bact_exopeptidase_dim_dom"/>
</dbReference>
<keyword evidence="2" id="KW-0560">Oxidoreductase</keyword>
<dbReference type="Gene3D" id="3.30.360.10">
    <property type="entry name" value="Dihydrodipicolinate Reductase, domain 2"/>
    <property type="match status" value="2"/>
</dbReference>
<dbReference type="GO" id="GO:0019878">
    <property type="term" value="P:lysine biosynthetic process via aminoadipic acid"/>
    <property type="evidence" value="ECO:0007669"/>
    <property type="project" value="TreeGrafter"/>
</dbReference>
<name>A0A5C6SRN0_FUSOC</name>
<comment type="caution">
    <text evidence="7">The sequence shown here is derived from an EMBL/GenBank/DDBJ whole genome shotgun (WGS) entry which is preliminary data.</text>
</comment>
<dbReference type="PANTHER" id="PTHR11133">
    <property type="entry name" value="SACCHAROPINE DEHYDROGENASE"/>
    <property type="match status" value="1"/>
</dbReference>
<keyword evidence="3" id="KW-0457">Lysine biosynthesis</keyword>
<dbReference type="Pfam" id="PF07687">
    <property type="entry name" value="M20_dimer"/>
    <property type="match status" value="1"/>
</dbReference>
<evidence type="ECO:0000313" key="7">
    <source>
        <dbReference type="EMBL" id="TXC01130.1"/>
    </source>
</evidence>
<dbReference type="Pfam" id="PF01488">
    <property type="entry name" value="Shikimate_DH"/>
    <property type="match status" value="1"/>
</dbReference>
<comment type="similarity">
    <text evidence="1">Belongs to the peptidase M20A family.</text>
</comment>
<evidence type="ECO:0000259" key="5">
    <source>
        <dbReference type="Pfam" id="PF07687"/>
    </source>
</evidence>
<feature type="domain" description="Quinate/shikimate 5-dehydrogenase/glutamyl-tRNA reductase" evidence="4">
    <location>
        <begin position="426"/>
        <end position="499"/>
    </location>
</feature>
<feature type="domain" description="Saccharopine dehydrogenase-like C-terminal" evidence="6">
    <location>
        <begin position="519"/>
        <end position="748"/>
    </location>
</feature>
<dbReference type="PANTHER" id="PTHR11133:SF22">
    <property type="entry name" value="ALPHA-AMINOADIPIC SEMIALDEHYDE SYNTHASE, MITOCHONDRIAL"/>
    <property type="match status" value="1"/>
</dbReference>
<dbReference type="InterPro" id="IPR032095">
    <property type="entry name" value="Sacchrp_dh-like_C"/>
</dbReference>
<organism evidence="7 8">
    <name type="scientific">Fusarium oxysporum f. sp. cubense</name>
    <dbReference type="NCBI Taxonomy" id="61366"/>
    <lineage>
        <taxon>Eukaryota</taxon>
        <taxon>Fungi</taxon>
        <taxon>Dikarya</taxon>
        <taxon>Ascomycota</taxon>
        <taxon>Pezizomycotina</taxon>
        <taxon>Sordariomycetes</taxon>
        <taxon>Hypocreomycetidae</taxon>
        <taxon>Hypocreales</taxon>
        <taxon>Nectriaceae</taxon>
        <taxon>Fusarium</taxon>
        <taxon>Fusarium oxysporum species complex</taxon>
    </lineage>
</organism>
<dbReference type="InterPro" id="IPR002933">
    <property type="entry name" value="Peptidase_M20"/>
</dbReference>
<feature type="domain" description="Peptidase M20 dimerisation" evidence="5">
    <location>
        <begin position="177"/>
        <end position="305"/>
    </location>
</feature>
<dbReference type="Pfam" id="PF16653">
    <property type="entry name" value="Sacchrp_dh_C"/>
    <property type="match status" value="1"/>
</dbReference>
<dbReference type="InterPro" id="IPR051168">
    <property type="entry name" value="AASS"/>
</dbReference>
<dbReference type="GO" id="GO:0016787">
    <property type="term" value="F:hydrolase activity"/>
    <property type="evidence" value="ECO:0007669"/>
    <property type="project" value="InterPro"/>
</dbReference>
<dbReference type="GO" id="GO:0005737">
    <property type="term" value="C:cytoplasm"/>
    <property type="evidence" value="ECO:0007669"/>
    <property type="project" value="TreeGrafter"/>
</dbReference>
<evidence type="ECO:0000313" key="8">
    <source>
        <dbReference type="Proteomes" id="UP000321331"/>
    </source>
</evidence>
<evidence type="ECO:0000256" key="1">
    <source>
        <dbReference type="ARBA" id="ARBA00006247"/>
    </source>
</evidence>
<evidence type="ECO:0000259" key="4">
    <source>
        <dbReference type="Pfam" id="PF01488"/>
    </source>
</evidence>
<dbReference type="Gene3D" id="3.30.70.360">
    <property type="match status" value="1"/>
</dbReference>
<dbReference type="SUPFAM" id="SSF51735">
    <property type="entry name" value="NAD(P)-binding Rossmann-fold domains"/>
    <property type="match status" value="1"/>
</dbReference>
<dbReference type="Gene3D" id="3.40.50.720">
    <property type="entry name" value="NAD(P)-binding Rossmann-like Domain"/>
    <property type="match status" value="2"/>
</dbReference>
<dbReference type="Gene3D" id="1.10.1870.10">
    <property type="entry name" value="Domain 3, Saccharopine reductase"/>
    <property type="match status" value="1"/>
</dbReference>
<dbReference type="SUPFAM" id="SSF53187">
    <property type="entry name" value="Zn-dependent exopeptidases"/>
    <property type="match status" value="1"/>
</dbReference>
<dbReference type="AlphaFoldDB" id="A0A5C6SRN0"/>
<dbReference type="GO" id="GO:0004753">
    <property type="term" value="F:saccharopine dehydrogenase activity"/>
    <property type="evidence" value="ECO:0007669"/>
    <property type="project" value="TreeGrafter"/>
</dbReference>
<gene>
    <name evidence="7" type="ORF">FocTR4_00008997</name>
</gene>
<dbReference type="Proteomes" id="UP000321331">
    <property type="component" value="Unassembled WGS sequence"/>
</dbReference>